<evidence type="ECO:0000259" key="1">
    <source>
        <dbReference type="Pfam" id="PF14213"/>
    </source>
</evidence>
<evidence type="ECO:0000313" key="2">
    <source>
        <dbReference type="EMBL" id="OGC33810.1"/>
    </source>
</evidence>
<organism evidence="2 3">
    <name type="scientific">candidate division WOR-1 bacterium RIFOXYC2_FULL_41_25</name>
    <dbReference type="NCBI Taxonomy" id="1802586"/>
    <lineage>
        <taxon>Bacteria</taxon>
        <taxon>Bacillati</taxon>
        <taxon>Saganbacteria</taxon>
    </lineage>
</organism>
<dbReference type="Pfam" id="PF14213">
    <property type="entry name" value="DUF4325"/>
    <property type="match status" value="1"/>
</dbReference>
<sequence length="89" mass="9854">MIIQIKKFGKILLSRPAGRDAFLSAKAYLLPQLSQEEEIVPDFSGVDVLAPSWADEFISGLKEFYGKKPHFLNTTNASVALTLETVVRS</sequence>
<dbReference type="InterPro" id="IPR025474">
    <property type="entry name" value="DUF4325"/>
</dbReference>
<protein>
    <submittedName>
        <fullName evidence="2">DUF4325 domain-containing protein</fullName>
    </submittedName>
</protein>
<reference evidence="2 3" key="1">
    <citation type="journal article" date="2016" name="Nat. Commun.">
        <title>Thousands of microbial genomes shed light on interconnected biogeochemical processes in an aquifer system.</title>
        <authorList>
            <person name="Anantharaman K."/>
            <person name="Brown C.T."/>
            <person name="Hug L.A."/>
            <person name="Sharon I."/>
            <person name="Castelle C.J."/>
            <person name="Probst A.J."/>
            <person name="Thomas B.C."/>
            <person name="Singh A."/>
            <person name="Wilkins M.J."/>
            <person name="Karaoz U."/>
            <person name="Brodie E.L."/>
            <person name="Williams K.H."/>
            <person name="Hubbard S.S."/>
            <person name="Banfield J.F."/>
        </authorList>
    </citation>
    <scope>NUCLEOTIDE SEQUENCE [LARGE SCALE GENOMIC DNA]</scope>
</reference>
<proteinExistence type="predicted"/>
<accession>A0A1F4TMR1</accession>
<feature type="domain" description="DUF4325" evidence="1">
    <location>
        <begin position="29"/>
        <end position="67"/>
    </location>
</feature>
<name>A0A1F4TMR1_UNCSA</name>
<comment type="caution">
    <text evidence="2">The sequence shown here is derived from an EMBL/GenBank/DDBJ whole genome shotgun (WGS) entry which is preliminary data.</text>
</comment>
<evidence type="ECO:0000313" key="3">
    <source>
        <dbReference type="Proteomes" id="UP000177309"/>
    </source>
</evidence>
<dbReference type="AlphaFoldDB" id="A0A1F4TMR1"/>
<dbReference type="Proteomes" id="UP000177309">
    <property type="component" value="Unassembled WGS sequence"/>
</dbReference>
<dbReference type="EMBL" id="MEUI01000027">
    <property type="protein sequence ID" value="OGC33810.1"/>
    <property type="molecule type" value="Genomic_DNA"/>
</dbReference>
<gene>
    <name evidence="2" type="ORF">A2462_01785</name>
</gene>